<dbReference type="PROSITE" id="PS51194">
    <property type="entry name" value="HELICASE_CTER"/>
    <property type="match status" value="1"/>
</dbReference>
<dbReference type="GO" id="GO:0140097">
    <property type="term" value="F:catalytic activity, acting on DNA"/>
    <property type="evidence" value="ECO:0007669"/>
    <property type="project" value="UniProtKB-ARBA"/>
</dbReference>
<dbReference type="CDD" id="cd18793">
    <property type="entry name" value="SF2_C_SNF"/>
    <property type="match status" value="1"/>
</dbReference>
<organism evidence="4">
    <name type="scientific">Candidatus Methanogaster sp. ANME-2c ERB4</name>
    <dbReference type="NCBI Taxonomy" id="2759911"/>
    <lineage>
        <taxon>Archaea</taxon>
        <taxon>Methanobacteriati</taxon>
        <taxon>Methanobacteriota</taxon>
        <taxon>Stenosarchaea group</taxon>
        <taxon>Methanomicrobia</taxon>
        <taxon>Methanosarcinales</taxon>
        <taxon>ANME-2 cluster</taxon>
        <taxon>Candidatus Methanogasteraceae</taxon>
        <taxon>Candidatus Methanogaster</taxon>
    </lineage>
</organism>
<dbReference type="EC" id="3.6.4.-" evidence="4"/>
<proteinExistence type="predicted"/>
<dbReference type="InterPro" id="IPR049730">
    <property type="entry name" value="SNF2/RAD54-like_C"/>
</dbReference>
<dbReference type="Pfam" id="PF12419">
    <property type="entry name" value="DUF3670"/>
    <property type="match status" value="1"/>
</dbReference>
<dbReference type="GO" id="GO:0016787">
    <property type="term" value="F:hydrolase activity"/>
    <property type="evidence" value="ECO:0007669"/>
    <property type="project" value="UniProtKB-KW"/>
</dbReference>
<dbReference type="PANTHER" id="PTHR10799">
    <property type="entry name" value="SNF2/RAD54 HELICASE FAMILY"/>
    <property type="match status" value="1"/>
</dbReference>
<keyword evidence="1 4" id="KW-0378">Hydrolase</keyword>
<dbReference type="InterPro" id="IPR014001">
    <property type="entry name" value="Helicase_ATP-bd"/>
</dbReference>
<dbReference type="FunFam" id="3.40.50.300:FF:000533">
    <property type="entry name" value="Helicase, Snf2 family"/>
    <property type="match status" value="1"/>
</dbReference>
<feature type="domain" description="Helicase C-terminal" evidence="3">
    <location>
        <begin position="900"/>
        <end position="1057"/>
    </location>
</feature>
<evidence type="ECO:0000256" key="1">
    <source>
        <dbReference type="ARBA" id="ARBA00022801"/>
    </source>
</evidence>
<sequence>MQVLHAIWNGDEMCLWAEASALPLTAPPRRGRPPQNPKPRTHPFALPADMLSEIVESTFEQTPSGIGTMPLLLPSTQRGPLPSPWLVREEECDHGKATALAGWNVETLIFDPGVAFDLLLDLPASPPHGIAFGSSLRFWTEASLFSLALITEEQFVPTIRENVAVWTAVIAGADVERAHTLADAMPAYCRALIIQKEGSPYAQATPPRYMIRSFIDRTVDVFVRRSLESVSLIPPRRGRHPKITPMPERFLSALSTGNPALDAPIEAVAAFSDKLEGWLTGLQPAMPSAPFRTCFRLDAPPDPDLGEYEAMDGGGEYDAENGGGGTRDSDRERDWNMWSLGFFLQAKDDPSLLIPADKVWKTRSETLTFLKRKFKNPQEQLLADLGRASQTYPPIEKSLQDARPVGFDMAAGQAYSFLREFAPLLEQNGFGVLLPPWWEKPGARLGVKLKIKTPSPVQKGGIGSGHFSVKSIMSYDWEVAIGDKTLSMDEFKYLASLKIPLVQVRGEWVELRAEDIETAINFFEKKHKEREITLGEAMRLGLGADDVGDEIGLPVVGVETEGWLKEMLSKFSGDDGGDGAKITLVDQPGAFNGVLRPYQAKGVSWLAYLCGFGFGACLADDMGLGKTVELIAFLLHVREEMGGEGRTPDPTLLICPMSVVGNWRKEVERFAPSLRVMIHHGADRLAGSAFAEAAEKHDLVISTYSLAHRDEEALSPVHWRHIVLDEAQNIKNPAAKQTQAIKRIKADHTIALTGTPVENRLSDLWSIMDFLNRGYLGSAQAYRKSFAIPIEKYRDEARAEVLRRIIQPFVLRRLKTDPLIIQDLPEKVEAKVYHNLTHEQASLYEAVVAEMLNKLECARGIERKGIVLATLTKLKQICNHPALFLQDGSPLKARSGKLTRLGEMLEEVLSEGDKALIFTQFAGMGAMLRHHLQERFDCEVLFLHGGTPRKQRDEMIQRFQQGEHGPRLFVLSLKAGGFGLNLTAANHVFHFDRWWNPAVENQATDRVFRIGQTKNVFAHKFVCIGTLEERIDQMLEEKKALADAIIGSGEAWITELSTDELKDIFTLSRDAALAGGD</sequence>
<dbReference type="InterPro" id="IPR027417">
    <property type="entry name" value="P-loop_NTPase"/>
</dbReference>
<dbReference type="InterPro" id="IPR000330">
    <property type="entry name" value="SNF2_N"/>
</dbReference>
<dbReference type="InterPro" id="IPR022138">
    <property type="entry name" value="DUF3670"/>
</dbReference>
<feature type="domain" description="Helicase ATP-binding" evidence="2">
    <location>
        <begin position="607"/>
        <end position="774"/>
    </location>
</feature>
<dbReference type="Pfam" id="PF00271">
    <property type="entry name" value="Helicase_C"/>
    <property type="match status" value="1"/>
</dbReference>
<evidence type="ECO:0000313" key="4">
    <source>
        <dbReference type="EMBL" id="QNO48879.1"/>
    </source>
</evidence>
<dbReference type="AlphaFoldDB" id="A0A7G9YLJ5"/>
<reference evidence="4" key="1">
    <citation type="submission" date="2020-06" db="EMBL/GenBank/DDBJ databases">
        <title>Unique genomic features of the anaerobic methanotrophic archaea.</title>
        <authorList>
            <person name="Chadwick G.L."/>
            <person name="Skennerton C.T."/>
            <person name="Laso-Perez R."/>
            <person name="Leu A.O."/>
            <person name="Speth D.R."/>
            <person name="Yu H."/>
            <person name="Morgan-Lang C."/>
            <person name="Hatzenpichler R."/>
            <person name="Goudeau D."/>
            <person name="Malmstrom R."/>
            <person name="Brazelton W.J."/>
            <person name="Woyke T."/>
            <person name="Hallam S.J."/>
            <person name="Tyson G.W."/>
            <person name="Wegener G."/>
            <person name="Boetius A."/>
            <person name="Orphan V."/>
        </authorList>
    </citation>
    <scope>NUCLEOTIDE SEQUENCE</scope>
</reference>
<dbReference type="SUPFAM" id="SSF52540">
    <property type="entry name" value="P-loop containing nucleoside triphosphate hydrolases"/>
    <property type="match status" value="2"/>
</dbReference>
<evidence type="ECO:0000259" key="3">
    <source>
        <dbReference type="PROSITE" id="PS51194"/>
    </source>
</evidence>
<gene>
    <name evidence="4" type="primary">rapA</name>
    <name evidence="4" type="ORF">JFFFLBDL_00004</name>
</gene>
<dbReference type="CDD" id="cd18012">
    <property type="entry name" value="DEXQc_arch_SWI2_SNF2"/>
    <property type="match status" value="1"/>
</dbReference>
<dbReference type="Pfam" id="PF00176">
    <property type="entry name" value="SNF2-rel_dom"/>
    <property type="match status" value="1"/>
</dbReference>
<dbReference type="GO" id="GO:0005524">
    <property type="term" value="F:ATP binding"/>
    <property type="evidence" value="ECO:0007669"/>
    <property type="project" value="InterPro"/>
</dbReference>
<accession>A0A7G9YLJ5</accession>
<name>A0A7G9YLJ5_9EURY</name>
<dbReference type="Gene3D" id="3.40.50.300">
    <property type="entry name" value="P-loop containing nucleotide triphosphate hydrolases"/>
    <property type="match status" value="1"/>
</dbReference>
<dbReference type="SMART" id="SM00490">
    <property type="entry name" value="HELICc"/>
    <property type="match status" value="1"/>
</dbReference>
<dbReference type="Gene3D" id="3.40.50.10810">
    <property type="entry name" value="Tandem AAA-ATPase domain"/>
    <property type="match status" value="1"/>
</dbReference>
<dbReference type="EMBL" id="MT631365">
    <property type="protein sequence ID" value="QNO48879.1"/>
    <property type="molecule type" value="Genomic_DNA"/>
</dbReference>
<dbReference type="InterPro" id="IPR001650">
    <property type="entry name" value="Helicase_C-like"/>
</dbReference>
<evidence type="ECO:0000259" key="2">
    <source>
        <dbReference type="PROSITE" id="PS51192"/>
    </source>
</evidence>
<dbReference type="SMART" id="SM00487">
    <property type="entry name" value="DEXDc"/>
    <property type="match status" value="1"/>
</dbReference>
<dbReference type="PROSITE" id="PS51192">
    <property type="entry name" value="HELICASE_ATP_BIND_1"/>
    <property type="match status" value="1"/>
</dbReference>
<dbReference type="GO" id="GO:0120545">
    <property type="term" value="F:nucleic acid conformation isomerase activity"/>
    <property type="evidence" value="ECO:0007669"/>
    <property type="project" value="UniProtKB-ARBA"/>
</dbReference>
<dbReference type="InterPro" id="IPR038718">
    <property type="entry name" value="SNF2-like_sf"/>
</dbReference>
<protein>
    <submittedName>
        <fullName evidence="4">RNA polymerase-associated protein RapA</fullName>
        <ecNumber evidence="4">3.6.4.-</ecNumber>
    </submittedName>
</protein>